<evidence type="ECO:0000313" key="1">
    <source>
        <dbReference type="EMBL" id="PSB24547.1"/>
    </source>
</evidence>
<proteinExistence type="predicted"/>
<comment type="caution">
    <text evidence="1">The sequence shown here is derived from an EMBL/GenBank/DDBJ whole genome shotgun (WGS) entry which is preliminary data.</text>
</comment>
<name>A0A2T1DVN0_9CYAN</name>
<keyword evidence="2" id="KW-1185">Reference proteome</keyword>
<organism evidence="1 2">
    <name type="scientific">Stenomitos frigidus ULC18</name>
    <dbReference type="NCBI Taxonomy" id="2107698"/>
    <lineage>
        <taxon>Bacteria</taxon>
        <taxon>Bacillati</taxon>
        <taxon>Cyanobacteriota</taxon>
        <taxon>Cyanophyceae</taxon>
        <taxon>Leptolyngbyales</taxon>
        <taxon>Leptolyngbyaceae</taxon>
        <taxon>Stenomitos</taxon>
    </lineage>
</organism>
<reference evidence="2" key="1">
    <citation type="submission" date="2018-02" db="EMBL/GenBank/DDBJ databases">
        <authorList>
            <person name="Moore K."/>
            <person name="Momper L."/>
        </authorList>
    </citation>
    <scope>NUCLEOTIDE SEQUENCE [LARGE SCALE GENOMIC DNA]</scope>
    <source>
        <strain evidence="2">ULC18</strain>
    </source>
</reference>
<dbReference type="Proteomes" id="UP000239576">
    <property type="component" value="Unassembled WGS sequence"/>
</dbReference>
<evidence type="ECO:0000313" key="2">
    <source>
        <dbReference type="Proteomes" id="UP000239576"/>
    </source>
</evidence>
<dbReference type="AlphaFoldDB" id="A0A2T1DVN0"/>
<gene>
    <name evidence="1" type="ORF">C7B82_26330</name>
</gene>
<protein>
    <submittedName>
        <fullName evidence="1">Uncharacterized protein</fullName>
    </submittedName>
</protein>
<dbReference type="EMBL" id="PVWK01000142">
    <property type="protein sequence ID" value="PSB24547.1"/>
    <property type="molecule type" value="Genomic_DNA"/>
</dbReference>
<reference evidence="1 2" key="2">
    <citation type="submission" date="2018-03" db="EMBL/GenBank/DDBJ databases">
        <title>The ancient ancestry and fast evolution of plastids.</title>
        <authorList>
            <person name="Moore K.R."/>
            <person name="Magnabosco C."/>
            <person name="Momper L."/>
            <person name="Gold D.A."/>
            <person name="Bosak T."/>
            <person name="Fournier G.P."/>
        </authorList>
    </citation>
    <scope>NUCLEOTIDE SEQUENCE [LARGE SCALE GENOMIC DNA]</scope>
    <source>
        <strain evidence="1 2">ULC18</strain>
    </source>
</reference>
<accession>A0A2T1DVN0</accession>
<sequence length="137" mass="15542">MSTVHFRDIVIMANALHLHDRHPLNKHQDSIIASLNHRLAVAKASHNANLVAVLEREQQQVAPKAASSVVHSGRNWWQTMTRSITDKLFGGSVLQVVEIVDGRDRWWVASDPRTGQLVYADSEAELRLWIEENYQGK</sequence>